<dbReference type="PANTHER" id="PTHR33337:SF40">
    <property type="entry name" value="CENP-V_GFA DOMAIN-CONTAINING PROTEIN-RELATED"/>
    <property type="match status" value="1"/>
</dbReference>
<feature type="domain" description="CENP-V/GFA" evidence="6">
    <location>
        <begin position="15"/>
        <end position="117"/>
    </location>
</feature>
<evidence type="ECO:0000256" key="4">
    <source>
        <dbReference type="ARBA" id="ARBA00023239"/>
    </source>
</evidence>
<gene>
    <name evidence="7" type="ORF">BDDG_09071</name>
</gene>
<keyword evidence="2" id="KW-0479">Metal-binding</keyword>
<dbReference type="InterPro" id="IPR006913">
    <property type="entry name" value="CENP-V/GFA"/>
</dbReference>
<evidence type="ECO:0000256" key="5">
    <source>
        <dbReference type="SAM" id="MobiDB-lite"/>
    </source>
</evidence>
<dbReference type="AlphaFoldDB" id="F2TSB3"/>
<keyword evidence="4" id="KW-0456">Lyase</keyword>
<dbReference type="Pfam" id="PF04828">
    <property type="entry name" value="GFA"/>
    <property type="match status" value="1"/>
</dbReference>
<name>F2TSB3_AJEDA</name>
<dbReference type="GO" id="GO:0016846">
    <property type="term" value="F:carbon-sulfur lyase activity"/>
    <property type="evidence" value="ECO:0007669"/>
    <property type="project" value="InterPro"/>
</dbReference>
<accession>F2TSB3</accession>
<evidence type="ECO:0000259" key="6">
    <source>
        <dbReference type="PROSITE" id="PS51891"/>
    </source>
</evidence>
<proteinExistence type="inferred from homology"/>
<dbReference type="EMBL" id="GG749517">
    <property type="protein sequence ID" value="EGE86126.1"/>
    <property type="molecule type" value="Genomic_DNA"/>
</dbReference>
<protein>
    <submittedName>
        <fullName evidence="7">DUF636 domain-containing protein</fullName>
    </submittedName>
</protein>
<keyword evidence="3" id="KW-0862">Zinc</keyword>
<sequence length="210" mass="23420">MSAATPTTTDPAPVVVGGCACSYLRYTSTALPSSLSHCFCVECRKSAGGPFQTYVRFPTTAVTWLNDRQPKYFSASTFARRGFCDKCGSSLVFQMNEHPERISLTGGSIDDWDVKWGLEGKREGEGEMEGKGEGEAGAKKDGWDELNKSSVYYWVREKPSWYKVPNDGVVKYFTDPDLEEQPPGFGGGGRETLLEWWLVNDSGHWYSMYI</sequence>
<organism evidence="7">
    <name type="scientific">Ajellomyces dermatitidis (strain ATCC 18188 / CBS 674.68)</name>
    <name type="common">Blastomyces dermatitidis</name>
    <dbReference type="NCBI Taxonomy" id="653446"/>
    <lineage>
        <taxon>Eukaryota</taxon>
        <taxon>Fungi</taxon>
        <taxon>Dikarya</taxon>
        <taxon>Ascomycota</taxon>
        <taxon>Pezizomycotina</taxon>
        <taxon>Eurotiomycetes</taxon>
        <taxon>Eurotiomycetidae</taxon>
        <taxon>Onygenales</taxon>
        <taxon>Ajellomycetaceae</taxon>
        <taxon>Blastomyces</taxon>
    </lineage>
</organism>
<evidence type="ECO:0000313" key="7">
    <source>
        <dbReference type="EMBL" id="EGE86126.1"/>
    </source>
</evidence>
<dbReference type="PROSITE" id="PS51891">
    <property type="entry name" value="CENP_V_GFA"/>
    <property type="match status" value="1"/>
</dbReference>
<dbReference type="PANTHER" id="PTHR33337">
    <property type="entry name" value="GFA DOMAIN-CONTAINING PROTEIN"/>
    <property type="match status" value="1"/>
</dbReference>
<dbReference type="GO" id="GO:0046872">
    <property type="term" value="F:metal ion binding"/>
    <property type="evidence" value="ECO:0007669"/>
    <property type="project" value="UniProtKB-KW"/>
</dbReference>
<comment type="similarity">
    <text evidence="1">Belongs to the Gfa family.</text>
</comment>
<feature type="region of interest" description="Disordered" evidence="5">
    <location>
        <begin position="122"/>
        <end position="142"/>
    </location>
</feature>
<reference evidence="7" key="1">
    <citation type="submission" date="2010-03" db="EMBL/GenBank/DDBJ databases">
        <title>Annotation of Blastomyces dermatitidis strain ATCC 18188.</title>
        <authorList>
            <consortium name="The Broad Institute Genome Sequencing Platform"/>
            <consortium name="Broad Institute Genome Sequencing Center for Infectious Disease."/>
            <person name="Cuomo C."/>
            <person name="Klein B."/>
            <person name="Sullivan T."/>
            <person name="Heitman J."/>
            <person name="Young S."/>
            <person name="Zeng Q."/>
            <person name="Gargeya S."/>
            <person name="Alvarado L."/>
            <person name="Berlin A.M."/>
            <person name="Chapman S.B."/>
            <person name="Chen Z."/>
            <person name="Freedman E."/>
            <person name="Gellesch M."/>
            <person name="Goldberg J."/>
            <person name="Griggs A."/>
            <person name="Gujja S."/>
            <person name="Heilman E."/>
            <person name="Heiman D."/>
            <person name="Howarth C."/>
            <person name="Mehta T."/>
            <person name="Neiman D."/>
            <person name="Pearson M."/>
            <person name="Roberts A."/>
            <person name="Saif S."/>
            <person name="Shea T."/>
            <person name="Shenoy N."/>
            <person name="Sisk P."/>
            <person name="Stolte C."/>
            <person name="Sykes S."/>
            <person name="White J."/>
            <person name="Yandava C."/>
            <person name="Haas B."/>
            <person name="Nusbaum C."/>
            <person name="Birren B."/>
        </authorList>
    </citation>
    <scope>NUCLEOTIDE SEQUENCE [LARGE SCALE GENOMIC DNA]</scope>
    <source>
        <strain evidence="7">ATCC 18188</strain>
    </source>
</reference>
<dbReference type="Proteomes" id="UP000007802">
    <property type="component" value="Unassembled WGS sequence"/>
</dbReference>
<dbReference type="SUPFAM" id="SSF51316">
    <property type="entry name" value="Mss4-like"/>
    <property type="match status" value="1"/>
</dbReference>
<dbReference type="OrthoDB" id="6329284at2759"/>
<evidence type="ECO:0000256" key="3">
    <source>
        <dbReference type="ARBA" id="ARBA00022833"/>
    </source>
</evidence>
<evidence type="ECO:0000256" key="1">
    <source>
        <dbReference type="ARBA" id="ARBA00005495"/>
    </source>
</evidence>
<dbReference type="InterPro" id="IPR011057">
    <property type="entry name" value="Mss4-like_sf"/>
</dbReference>
<dbReference type="HOGENOM" id="CLU_055491_4_0_1"/>
<dbReference type="Gene3D" id="3.90.1590.10">
    <property type="entry name" value="glutathione-dependent formaldehyde- activating enzyme (gfa)"/>
    <property type="match status" value="1"/>
</dbReference>
<evidence type="ECO:0000256" key="2">
    <source>
        <dbReference type="ARBA" id="ARBA00022723"/>
    </source>
</evidence>